<evidence type="ECO:0000259" key="2">
    <source>
        <dbReference type="Pfam" id="PF01637"/>
    </source>
</evidence>
<dbReference type="HOGENOM" id="CLU_014795_0_0_3"/>
<dbReference type="RefSeq" id="WP_015213206.1">
    <property type="nucleotide sequence ID" value="NC_019771.1"/>
</dbReference>
<sequence>MTTKSPVPRLDLAPKLRRPLSLWNPLDYLLLLYWVFFFPQALRWYVDTFGGGYIPLKINLSKGLDILVQNFVQRQLLLQGVVLTIITPILISLFLQELGLRVDWSGVAFGVAVAVTFSVAIAVAFGVAERVVVAVAGSVAFGVAFGVVGGVVGGVAVAVAFVAAFVVAGFVAFGLAEDVEGSAWGCVAFGMVRGVAFGVVIGVAFGMVRGVAFGVAFGVAVAVAGGVATLHPEHWLFGLPFYLYYLRNGSFLLPKITILPLPNLDSRLKKWLLHDWDNGIHNVNQLLAYTMQFIPVVKAVNEVLNTKPPEQIIWSISQLSETTYDWKLIHFASAALNEELKSRAIDGLFFLPSSWKTRLQNNLNTDTRIDTPSRAVAAGFWYLHKKRPFKAEQAFAVVRSLLYGEEMYILALTLAAFKGAQELKSIANLQISTFPTSGLLRPHTWQTLDRFVKVIEDIKIINLSVSRVSRSSALNRALGELTTILNTANTLPKAEQELIIDIARNWQQQLLQIAGEVGEVVLNKPVNNPYVIGDPVMGNLFIGREDIIRQLEELWLRGIQLQSVVIYGHRRMGKTSILLNAANSLDANIKVVYVNLLKLGDVTQGVGEVLMAISDEISQVVNIEPPHDDDLLKLPERTFNRYFEKVITNLSSGLVIAIDEFEKIEDLIKAGKISPDFMGFLRSLVQANSQIAFAFAGLHTLDEMTADYFQPFFASVLPIRVGFLSRGATGQILANPAIEDFLLDYTPEALDKIYDLTHGQPYLVQLVGFHLVRLYNDFVFEQGKPRESVFTLEDVETIVNKPEFFQRGSNYFNGVWGQSGENNDNTQQVILSHLAKHSRGLTLNELIELTGIDETDLQNALEVLKRHDVIVENQGRWRIIVELFRRWVVNM</sequence>
<feature type="transmembrane region" description="Helical" evidence="1">
    <location>
        <begin position="26"/>
        <end position="46"/>
    </location>
</feature>
<keyword evidence="1" id="KW-1133">Transmembrane helix</keyword>
<feature type="transmembrane region" description="Helical" evidence="1">
    <location>
        <begin position="131"/>
        <end position="148"/>
    </location>
</feature>
<keyword evidence="1" id="KW-0812">Transmembrane</keyword>
<feature type="transmembrane region" description="Helical" evidence="1">
    <location>
        <begin position="155"/>
        <end position="176"/>
    </location>
</feature>
<evidence type="ECO:0000313" key="4">
    <source>
        <dbReference type="Proteomes" id="UP000010474"/>
    </source>
</evidence>
<evidence type="ECO:0000256" key="1">
    <source>
        <dbReference type="SAM" id="Phobius"/>
    </source>
</evidence>
<dbReference type="InterPro" id="IPR027417">
    <property type="entry name" value="P-loop_NTPase"/>
</dbReference>
<dbReference type="PANTHER" id="PTHR34301:SF8">
    <property type="entry name" value="ATPASE DOMAIN-CONTAINING PROTEIN"/>
    <property type="match status" value="1"/>
</dbReference>
<dbReference type="Proteomes" id="UP000010474">
    <property type="component" value="Chromosome"/>
</dbReference>
<keyword evidence="4" id="KW-1185">Reference proteome</keyword>
<feature type="transmembrane region" description="Helical" evidence="1">
    <location>
        <begin position="76"/>
        <end position="95"/>
    </location>
</feature>
<dbReference type="PANTHER" id="PTHR34301">
    <property type="entry name" value="DNA-BINDING PROTEIN-RELATED"/>
    <property type="match status" value="1"/>
</dbReference>
<dbReference type="EMBL" id="CP003659">
    <property type="protein sequence ID" value="AFZ56554.1"/>
    <property type="molecule type" value="Genomic_DNA"/>
</dbReference>
<feature type="transmembrane region" description="Helical" evidence="1">
    <location>
        <begin position="107"/>
        <end position="125"/>
    </location>
</feature>
<feature type="domain" description="ATPase" evidence="2">
    <location>
        <begin position="541"/>
        <end position="686"/>
    </location>
</feature>
<dbReference type="Pfam" id="PF01637">
    <property type="entry name" value="ATPase_2"/>
    <property type="match status" value="1"/>
</dbReference>
<dbReference type="SUPFAM" id="SSF52540">
    <property type="entry name" value="P-loop containing nucleoside triphosphate hydrolases"/>
    <property type="match status" value="1"/>
</dbReference>
<gene>
    <name evidence="3" type="ordered locus">Anacy_0979</name>
</gene>
<feature type="transmembrane region" description="Helical" evidence="1">
    <location>
        <begin position="182"/>
        <end position="204"/>
    </location>
</feature>
<dbReference type="PATRIC" id="fig|272123.3.peg.1072"/>
<evidence type="ECO:0000313" key="3">
    <source>
        <dbReference type="EMBL" id="AFZ56554.1"/>
    </source>
</evidence>
<dbReference type="KEGG" id="acy:Anacy_0979"/>
<name>K9ZCV3_ANACC</name>
<dbReference type="Gene3D" id="3.40.50.300">
    <property type="entry name" value="P-loop containing nucleotide triphosphate hydrolases"/>
    <property type="match status" value="1"/>
</dbReference>
<reference evidence="4" key="1">
    <citation type="journal article" date="2013" name="Proc. Natl. Acad. Sci. U.S.A.">
        <title>Improving the coverage of the cyanobacterial phylum using diversity-driven genome sequencing.</title>
        <authorList>
            <person name="Shih P.M."/>
            <person name="Wu D."/>
            <person name="Latifi A."/>
            <person name="Axen S.D."/>
            <person name="Fewer D.P."/>
            <person name="Talla E."/>
            <person name="Calteau A."/>
            <person name="Cai F."/>
            <person name="Tandeau de Marsac N."/>
            <person name="Rippka R."/>
            <person name="Herdman M."/>
            <person name="Sivonen K."/>
            <person name="Coursin T."/>
            <person name="Laurent T."/>
            <person name="Goodwin L."/>
            <person name="Nolan M."/>
            <person name="Davenport K.W."/>
            <person name="Han C.S."/>
            <person name="Rubin E.M."/>
            <person name="Eisen J.A."/>
            <person name="Woyke T."/>
            <person name="Gugger M."/>
            <person name="Kerfeld C.A."/>
        </authorList>
    </citation>
    <scope>NUCLEOTIDE SEQUENCE [LARGE SCALE GENOMIC DNA]</scope>
    <source>
        <strain evidence="4">ATCC 27899 / PCC 7122</strain>
    </source>
</reference>
<organism evidence="3 4">
    <name type="scientific">Anabaena cylindrica (strain ATCC 27899 / PCC 7122)</name>
    <dbReference type="NCBI Taxonomy" id="272123"/>
    <lineage>
        <taxon>Bacteria</taxon>
        <taxon>Bacillati</taxon>
        <taxon>Cyanobacteriota</taxon>
        <taxon>Cyanophyceae</taxon>
        <taxon>Nostocales</taxon>
        <taxon>Nostocaceae</taxon>
        <taxon>Anabaena</taxon>
    </lineage>
</organism>
<feature type="transmembrane region" description="Helical" evidence="1">
    <location>
        <begin position="211"/>
        <end position="230"/>
    </location>
</feature>
<dbReference type="STRING" id="272123.Anacy_0979"/>
<dbReference type="OrthoDB" id="478265at2"/>
<proteinExistence type="predicted"/>
<dbReference type="eggNOG" id="COG1672">
    <property type="taxonomic scope" value="Bacteria"/>
</dbReference>
<dbReference type="AlphaFoldDB" id="K9ZCV3"/>
<accession>K9ZCV3</accession>
<protein>
    <recommendedName>
        <fullName evidence="2">ATPase domain-containing protein</fullName>
    </recommendedName>
</protein>
<dbReference type="InterPro" id="IPR011579">
    <property type="entry name" value="ATPase_dom"/>
</dbReference>
<keyword evidence="1" id="KW-0472">Membrane</keyword>
<dbReference type="GO" id="GO:0005524">
    <property type="term" value="F:ATP binding"/>
    <property type="evidence" value="ECO:0007669"/>
    <property type="project" value="InterPro"/>
</dbReference>